<keyword evidence="3" id="KW-1185">Reference proteome</keyword>
<evidence type="ECO:0000313" key="3">
    <source>
        <dbReference type="Proteomes" id="UP000006008"/>
    </source>
</evidence>
<sequence length="124" mass="14370">MKSYLQNSKAIKSFVIMAVCAVVFCYCKKNDDDIMMTVASRKGSCYVVEKFSCYIVRIGNSPDWMKITDNINGFEYEPGFEYVIKVQRKQINNPPEDYRGEYILKEIVSKEKKDSGNLPPDPEW</sequence>
<dbReference type="HOGENOM" id="CLU_133616_2_0_10"/>
<organism evidence="2 3">
    <name type="scientific">Alistipes indistinctus YIT 12060</name>
    <dbReference type="NCBI Taxonomy" id="742725"/>
    <lineage>
        <taxon>Bacteria</taxon>
        <taxon>Pseudomonadati</taxon>
        <taxon>Bacteroidota</taxon>
        <taxon>Bacteroidia</taxon>
        <taxon>Bacteroidales</taxon>
        <taxon>Rikenellaceae</taxon>
        <taxon>Alistipes</taxon>
    </lineage>
</organism>
<evidence type="ECO:0000313" key="2">
    <source>
        <dbReference type="EMBL" id="EHB91888.1"/>
    </source>
</evidence>
<dbReference type="OrthoDB" id="880459at2"/>
<name>G5HBC2_9BACT</name>
<accession>G5HBC2</accession>
<dbReference type="Proteomes" id="UP000006008">
    <property type="component" value="Unassembled WGS sequence"/>
</dbReference>
<dbReference type="Pfam" id="PF14302">
    <property type="entry name" value="DUF4377"/>
    <property type="match status" value="1"/>
</dbReference>
<dbReference type="RefSeq" id="WP_009134743.1">
    <property type="nucleotide sequence ID" value="NZ_CP102250.1"/>
</dbReference>
<dbReference type="AlphaFoldDB" id="G5HBC2"/>
<protein>
    <recommendedName>
        <fullName evidence="1">DUF4377 domain-containing protein</fullName>
    </recommendedName>
</protein>
<dbReference type="PATRIC" id="fig|742725.3.peg.2033"/>
<reference evidence="2 3" key="1">
    <citation type="submission" date="2011-08" db="EMBL/GenBank/DDBJ databases">
        <title>The Genome Sequence of Alistipes indistinctus YIT 12060.</title>
        <authorList>
            <consortium name="The Broad Institute Genome Sequencing Platform"/>
            <person name="Earl A."/>
            <person name="Ward D."/>
            <person name="Feldgarden M."/>
            <person name="Gevers D."/>
            <person name="Morotomi M."/>
            <person name="Young S.K."/>
            <person name="Zeng Q."/>
            <person name="Gargeya S."/>
            <person name="Fitzgerald M."/>
            <person name="Haas B."/>
            <person name="Abouelleil A."/>
            <person name="Alvarado L."/>
            <person name="Arachchi H.M."/>
            <person name="Berlin A."/>
            <person name="Brown A."/>
            <person name="Chapman S.B."/>
            <person name="Chen Z."/>
            <person name="Dunbar C."/>
            <person name="Freedman E."/>
            <person name="Gearin G."/>
            <person name="Gellesch M."/>
            <person name="Goldberg J."/>
            <person name="Griggs A."/>
            <person name="Gujja S."/>
            <person name="Heiman D."/>
            <person name="Howarth C."/>
            <person name="Larson L."/>
            <person name="Lui A."/>
            <person name="MacDonald P.J.P."/>
            <person name="Montmayeur A."/>
            <person name="Murphy C."/>
            <person name="Neiman D."/>
            <person name="Pearson M."/>
            <person name="Priest M."/>
            <person name="Roberts A."/>
            <person name="Saif S."/>
            <person name="Shea T."/>
            <person name="Shenoy N."/>
            <person name="Sisk P."/>
            <person name="Stolte C."/>
            <person name="Sykes S."/>
            <person name="Wortman J."/>
            <person name="Nusbaum C."/>
            <person name="Birren B."/>
        </authorList>
    </citation>
    <scope>NUCLEOTIDE SEQUENCE [LARGE SCALE GENOMIC DNA]</scope>
    <source>
        <strain evidence="2 3">YIT 12060</strain>
    </source>
</reference>
<dbReference type="STRING" id="742725.HMPREF9450_01937"/>
<dbReference type="EMBL" id="ADLD01000013">
    <property type="protein sequence ID" value="EHB91888.1"/>
    <property type="molecule type" value="Genomic_DNA"/>
</dbReference>
<gene>
    <name evidence="2" type="ORF">HMPREF9450_01937</name>
</gene>
<proteinExistence type="predicted"/>
<dbReference type="InterPro" id="IPR025485">
    <property type="entry name" value="DUF4377"/>
</dbReference>
<dbReference type="GeneID" id="92815036"/>
<feature type="domain" description="DUF4377" evidence="1">
    <location>
        <begin position="37"/>
        <end position="110"/>
    </location>
</feature>
<evidence type="ECO:0000259" key="1">
    <source>
        <dbReference type="Pfam" id="PF14302"/>
    </source>
</evidence>
<comment type="caution">
    <text evidence="2">The sequence shown here is derived from an EMBL/GenBank/DDBJ whole genome shotgun (WGS) entry which is preliminary data.</text>
</comment>